<comment type="caution">
    <text evidence="2">The sequence shown here is derived from an EMBL/GenBank/DDBJ whole genome shotgun (WGS) entry which is preliminary data.</text>
</comment>
<reference evidence="2" key="1">
    <citation type="submission" date="2022-07" db="EMBL/GenBank/DDBJ databases">
        <authorList>
            <person name="Macas J."/>
            <person name="Novak P."/>
            <person name="Neumann P."/>
        </authorList>
    </citation>
    <scope>NUCLEOTIDE SEQUENCE</scope>
</reference>
<keyword evidence="1" id="KW-0472">Membrane</keyword>
<evidence type="ECO:0000313" key="2">
    <source>
        <dbReference type="EMBL" id="CAH9054904.1"/>
    </source>
</evidence>
<keyword evidence="1" id="KW-1133">Transmembrane helix</keyword>
<accession>A0A9P1DX15</accession>
<feature type="transmembrane region" description="Helical" evidence="1">
    <location>
        <begin position="78"/>
        <end position="102"/>
    </location>
</feature>
<dbReference type="Proteomes" id="UP001152484">
    <property type="component" value="Unassembled WGS sequence"/>
</dbReference>
<feature type="transmembrane region" description="Helical" evidence="1">
    <location>
        <begin position="39"/>
        <end position="57"/>
    </location>
</feature>
<organism evidence="2 3">
    <name type="scientific">Cuscuta europaea</name>
    <name type="common">European dodder</name>
    <dbReference type="NCBI Taxonomy" id="41803"/>
    <lineage>
        <taxon>Eukaryota</taxon>
        <taxon>Viridiplantae</taxon>
        <taxon>Streptophyta</taxon>
        <taxon>Embryophyta</taxon>
        <taxon>Tracheophyta</taxon>
        <taxon>Spermatophyta</taxon>
        <taxon>Magnoliopsida</taxon>
        <taxon>eudicotyledons</taxon>
        <taxon>Gunneridae</taxon>
        <taxon>Pentapetalae</taxon>
        <taxon>asterids</taxon>
        <taxon>lamiids</taxon>
        <taxon>Solanales</taxon>
        <taxon>Convolvulaceae</taxon>
        <taxon>Cuscuteae</taxon>
        <taxon>Cuscuta</taxon>
        <taxon>Cuscuta subgen. Cuscuta</taxon>
    </lineage>
</organism>
<sequence length="115" mass="13316">MGSKIKFPITIIISSSSFVIIIFIIIIRNTMYESLHKTLIIFNLLVFVPFFKLPLRWGSDIVSMSIERKEFFKRRSDIGAAIDRPLSVFLVLAYSGVLYTFLFQRLCMTLSIIPF</sequence>
<name>A0A9P1DX15_CUSEU</name>
<dbReference type="AlphaFoldDB" id="A0A9P1DX15"/>
<dbReference type="EMBL" id="CAMAPE010000002">
    <property type="protein sequence ID" value="CAH9054904.1"/>
    <property type="molecule type" value="Genomic_DNA"/>
</dbReference>
<gene>
    <name evidence="2" type="ORF">CEURO_LOCUS729</name>
</gene>
<evidence type="ECO:0000313" key="3">
    <source>
        <dbReference type="Proteomes" id="UP001152484"/>
    </source>
</evidence>
<protein>
    <submittedName>
        <fullName evidence="2">Uncharacterized protein</fullName>
    </submittedName>
</protein>
<proteinExistence type="predicted"/>
<keyword evidence="1" id="KW-0812">Transmembrane</keyword>
<keyword evidence="3" id="KW-1185">Reference proteome</keyword>
<feature type="transmembrane region" description="Helical" evidence="1">
    <location>
        <begin position="7"/>
        <end position="27"/>
    </location>
</feature>
<evidence type="ECO:0000256" key="1">
    <source>
        <dbReference type="SAM" id="Phobius"/>
    </source>
</evidence>